<sequence>MILSDLLDAVVVDADGRRLGFVVDVRLVLDGPLDGLLEAPRLHGLLVSPRTGTSFLGYERTDETAPALLAHWLRRRHRGTFLVLWPDVADADVVRPDEVRTGAERVVRLRPGYDRWDPALTRH</sequence>
<proteinExistence type="predicted"/>
<reference evidence="1 2" key="1">
    <citation type="submission" date="2021-05" db="EMBL/GenBank/DDBJ databases">
        <title>Description of Cellulomonas sp. DKR-3 sp. nov.</title>
        <authorList>
            <person name="Dahal R.H."/>
            <person name="Chaudhary D.K."/>
        </authorList>
    </citation>
    <scope>NUCLEOTIDE SEQUENCE [LARGE SCALE GENOMIC DNA]</scope>
    <source>
        <strain evidence="1 2">DKR-3</strain>
    </source>
</reference>
<dbReference type="RefSeq" id="WP_214349632.1">
    <property type="nucleotide sequence ID" value="NZ_JAHBOH010000001.1"/>
</dbReference>
<comment type="caution">
    <text evidence="1">The sequence shown here is derived from an EMBL/GenBank/DDBJ whole genome shotgun (WGS) entry which is preliminary data.</text>
</comment>
<evidence type="ECO:0000313" key="2">
    <source>
        <dbReference type="Proteomes" id="UP000722125"/>
    </source>
</evidence>
<accession>A0ABS5TZB6</accession>
<name>A0ABS5TZB6_9CELL</name>
<protein>
    <submittedName>
        <fullName evidence="1">PRC-barrel domain containing protein</fullName>
    </submittedName>
</protein>
<organism evidence="1 2">
    <name type="scientific">Cellulomonas fulva</name>
    <dbReference type="NCBI Taxonomy" id="2835530"/>
    <lineage>
        <taxon>Bacteria</taxon>
        <taxon>Bacillati</taxon>
        <taxon>Actinomycetota</taxon>
        <taxon>Actinomycetes</taxon>
        <taxon>Micrococcales</taxon>
        <taxon>Cellulomonadaceae</taxon>
        <taxon>Cellulomonas</taxon>
    </lineage>
</organism>
<dbReference type="Proteomes" id="UP000722125">
    <property type="component" value="Unassembled WGS sequence"/>
</dbReference>
<gene>
    <name evidence="1" type="ORF">KIN34_09395</name>
</gene>
<dbReference type="EMBL" id="JAHBOH010000001">
    <property type="protein sequence ID" value="MBT0994500.1"/>
    <property type="molecule type" value="Genomic_DNA"/>
</dbReference>
<keyword evidence="2" id="KW-1185">Reference proteome</keyword>
<evidence type="ECO:0000313" key="1">
    <source>
        <dbReference type="EMBL" id="MBT0994500.1"/>
    </source>
</evidence>